<evidence type="ECO:0000256" key="1">
    <source>
        <dbReference type="SAM" id="MobiDB-lite"/>
    </source>
</evidence>
<gene>
    <name evidence="2" type="ORF">EVAR_10601_1</name>
</gene>
<comment type="caution">
    <text evidence="2">The sequence shown here is derived from an EMBL/GenBank/DDBJ whole genome shotgun (WGS) entry which is preliminary data.</text>
</comment>
<feature type="region of interest" description="Disordered" evidence="1">
    <location>
        <begin position="83"/>
        <end position="110"/>
    </location>
</feature>
<protein>
    <submittedName>
        <fullName evidence="2">Uncharacterized protein</fullName>
    </submittedName>
</protein>
<dbReference type="EMBL" id="BGZK01000117">
    <property type="protein sequence ID" value="GBP20337.1"/>
    <property type="molecule type" value="Genomic_DNA"/>
</dbReference>
<organism evidence="2 3">
    <name type="scientific">Eumeta variegata</name>
    <name type="common">Bagworm moth</name>
    <name type="synonym">Eumeta japonica</name>
    <dbReference type="NCBI Taxonomy" id="151549"/>
    <lineage>
        <taxon>Eukaryota</taxon>
        <taxon>Metazoa</taxon>
        <taxon>Ecdysozoa</taxon>
        <taxon>Arthropoda</taxon>
        <taxon>Hexapoda</taxon>
        <taxon>Insecta</taxon>
        <taxon>Pterygota</taxon>
        <taxon>Neoptera</taxon>
        <taxon>Endopterygota</taxon>
        <taxon>Lepidoptera</taxon>
        <taxon>Glossata</taxon>
        <taxon>Ditrysia</taxon>
        <taxon>Tineoidea</taxon>
        <taxon>Psychidae</taxon>
        <taxon>Oiketicinae</taxon>
        <taxon>Eumeta</taxon>
    </lineage>
</organism>
<name>A0A4C1U2G9_EUMVA</name>
<dbReference type="AlphaFoldDB" id="A0A4C1U2G9"/>
<reference evidence="2 3" key="1">
    <citation type="journal article" date="2019" name="Commun. Biol.">
        <title>The bagworm genome reveals a unique fibroin gene that provides high tensile strength.</title>
        <authorList>
            <person name="Kono N."/>
            <person name="Nakamura H."/>
            <person name="Ohtoshi R."/>
            <person name="Tomita M."/>
            <person name="Numata K."/>
            <person name="Arakawa K."/>
        </authorList>
    </citation>
    <scope>NUCLEOTIDE SEQUENCE [LARGE SCALE GENOMIC DNA]</scope>
</reference>
<dbReference type="Proteomes" id="UP000299102">
    <property type="component" value="Unassembled WGS sequence"/>
</dbReference>
<proteinExistence type="predicted"/>
<keyword evidence="3" id="KW-1185">Reference proteome</keyword>
<accession>A0A4C1U2G9</accession>
<sequence>MVDIAPSDDMKAIEIHSMSTQVELRVKVNMYIESSYTSMSYTVVFFDESHRLSVVSHVPRGVVQKTDPLFWGTITRHSNTDRLKCETRPGSAGARGRRPPPTAAAPKTPEPVYGRARKTLQLFAVNIYRVETDSEQLRLCYMVVPLDGFVFRGFRAVSATCPPRSAAQVKSELGDCLNFA</sequence>
<evidence type="ECO:0000313" key="2">
    <source>
        <dbReference type="EMBL" id="GBP20337.1"/>
    </source>
</evidence>
<evidence type="ECO:0000313" key="3">
    <source>
        <dbReference type="Proteomes" id="UP000299102"/>
    </source>
</evidence>